<protein>
    <recommendedName>
        <fullName evidence="6">Copper oxidase</fullName>
    </recommendedName>
</protein>
<feature type="compositionally biased region" description="Acidic residues" evidence="2">
    <location>
        <begin position="130"/>
        <end position="149"/>
    </location>
</feature>
<feature type="chain" id="PRO_5019160533" description="Copper oxidase" evidence="3">
    <location>
        <begin position="29"/>
        <end position="1959"/>
    </location>
</feature>
<proteinExistence type="predicted"/>
<feature type="region of interest" description="Disordered" evidence="2">
    <location>
        <begin position="130"/>
        <end position="154"/>
    </location>
</feature>
<evidence type="ECO:0000313" key="5">
    <source>
        <dbReference type="Proteomes" id="UP000285286"/>
    </source>
</evidence>
<keyword evidence="5" id="KW-1185">Reference proteome</keyword>
<dbReference type="InterPro" id="IPR002355">
    <property type="entry name" value="Cu_oxidase_Cu_BS"/>
</dbReference>
<keyword evidence="1" id="KW-0479">Metal-binding</keyword>
<dbReference type="PROSITE" id="PS00080">
    <property type="entry name" value="MULTICOPPER_OXIDASE2"/>
    <property type="match status" value="1"/>
</dbReference>
<comment type="caution">
    <text evidence="4">The sequence shown here is derived from an EMBL/GenBank/DDBJ whole genome shotgun (WGS) entry which is preliminary data.</text>
</comment>
<feature type="region of interest" description="Disordered" evidence="2">
    <location>
        <begin position="645"/>
        <end position="664"/>
    </location>
</feature>
<feature type="signal peptide" evidence="3">
    <location>
        <begin position="1"/>
        <end position="28"/>
    </location>
</feature>
<dbReference type="NCBIfam" id="NF041487">
    <property type="entry name" value="copper_ox_MnxG"/>
    <property type="match status" value="1"/>
</dbReference>
<evidence type="ECO:0008006" key="6">
    <source>
        <dbReference type="Google" id="ProtNLM"/>
    </source>
</evidence>
<name>A0A423DG74_9PSED</name>
<accession>A0A423DG74</accession>
<evidence type="ECO:0000256" key="3">
    <source>
        <dbReference type="SAM" id="SignalP"/>
    </source>
</evidence>
<dbReference type="GO" id="GO:0005507">
    <property type="term" value="F:copper ion binding"/>
    <property type="evidence" value="ECO:0007669"/>
    <property type="project" value="InterPro"/>
</dbReference>
<dbReference type="Gene3D" id="2.60.40.420">
    <property type="entry name" value="Cupredoxins - blue copper proteins"/>
    <property type="match status" value="3"/>
</dbReference>
<evidence type="ECO:0000256" key="2">
    <source>
        <dbReference type="SAM" id="MobiDB-lite"/>
    </source>
</evidence>
<evidence type="ECO:0000256" key="1">
    <source>
        <dbReference type="ARBA" id="ARBA00022723"/>
    </source>
</evidence>
<reference evidence="4 5" key="1">
    <citation type="submission" date="2016-10" db="EMBL/GenBank/DDBJ databases">
        <title>Comparative genome analysis of multiple Pseudomonas spp. focuses on biocontrol and plant growth promoting traits.</title>
        <authorList>
            <person name="Tao X.-Y."/>
            <person name="Taylor C.G."/>
        </authorList>
    </citation>
    <scope>NUCLEOTIDE SEQUENCE [LARGE SCALE GENOMIC DNA]</scope>
    <source>
        <strain evidence="4 5">15D11</strain>
    </source>
</reference>
<sequence length="1959" mass="210066">MMTPIKGSVLTSLLLAAASLAWLPLSEAAVRCERNLVANVVALDQPLMFNRLGAQNANGMMFALRRDVVDEHQVSLGTGGAAVPGKVSLRPDKRPRPIVLRVAAGDCLTINLQNLLAYQANPNKHGIDHEEENEVEGEENEGAENEAGEGNEQGGEHFVADEQVSDRHVGFQVNGMQAVNSIGDIAANTGRNGNFLIAPGASRSYTLYAEREGAFAATSQGATFGGEGGAGNVANGLFGQVVVVPKGGRTFRNTLTEEEMRLSSSGRTPTGQPIVDYQARYPQQEPWIREGKAGSPIIAMTDGNEIISSESDAIVMGPNADGSFPASTYPLESIGKRNPAIPNRLEPFRDFAAQFTDEAASTQAFPGYWADPVMGHVLEPTRDSFMINYGSGGMGAEVVANRLGVGPMHDCLSCAYEEFFLSSHTVGDVAMLVDVPANVGLENIRPGQTPSAEQVGVKATMALYPAEPANVNHSYIGDMVKFRNTHNGHEQHIFHLHGHQWLFNPNDDNSDYVDAQGIGPGVGYTYEIANGGSGNRNRVAGDAIYHCHFYPHFAQGMWSMWRVHDVFEEGTRLEVSGQSENGYHSVPFALRSGKPAAGARALPDGEIVAGTPIPAIVPLPGKAMAPMPGKVAVIPKLAQTLVAEHHDDDEQEEGDDHSGHDDAAPRAVGSLALVDRSEANRNADGSLKNPGFPFWIGGMENTVGQRPPTPPLDMLDPAKAQQLKNSGNALWANLDPAQVGGWDGGLPRHALDGLSAGGEALVTTTALDFTKAITKAKAVFLPEEGTDVEQAAMSFHSKLEHPSYAVLPGKQTVARNFRTNGAAPTAGAPYYEPCMDDRAKRLTQLSGAGEFNSGERLDGMSFTGSSTFTADRPRIYKGANIQFDAVYNKVGYHFPQARIISLWEDAWAVINKQRPPEPLVMRMNTFDCVMYQHTNLIPSYYEMDDYQVRTPTDVIGQHIHLPKWDLTAADGSANGWNYEDGILSPGTVVERIHAIREFNECRAGDPREGTAECPVAKAHPFFGRYGRADWLGARTAMQRWFVDPVVNVHNVDRGLGTIFTHDHLGPSTHQQLGLYATVLAEPAGSTWYHAETGELLYNSALREDGGPTSWQAVVKTGDLDGDGRNDSYREFFLEYSDFQHAYEAGVYVGAGPDGIPNAQAYPASADSFRYAINPPVRQKASNLLESVVESRGGLNPGCPSRPCPQAISVDDPGMFVVNYRNEPLALRVYDPNKVAPDGKRGMQADGLAGDLAYAMQSRTDRAIPAMNLSPAAVTSAVGPTGGTTLFPPHINAAGAEPGDPFTPMLRTYSGDNVRLRMHAGGHEEEHNVTLHGVKWLQNGSGFGNSSNSGWKASQMVGISEQLGFMAPVSMISSASAPNGDYLYSLDAAHEGYWNGIWGVMRNYSNSRNDLFALPNNPLPMAARNTVAFDGICPRFTANTNGIGTRPTVQRSYEIVAALANDILGNALGVSITDPAGAGQHVGGPLKANGGTLVYNSRRTSIPQVTVTDPEDGETFTIGGHSGPLHDPTAILYVRKADLDPGTGKLKPGVPIEPLVLRAAAGECLKVTLENRLPLVMPDLPSTAVMQNVVKRDRNGSEGSTAFNNNLMRPSSHVGLHAQLLAYDITKSDGANVGQNPVQTVPPRAGNSGAYPSKVYQYYAGHLEREGKPVLQMGRAVDNINTTAIEFGGLNITPADVIKQGQKGLIGAMSILPLGATWSEDTASRASATVQVPGQTAYRDFATLWQRSLNMRWADGRPVEGIATEGNGVPGDPKDNSNMAINYKTEPLWFRFGLAPDAPFGHADGNGWADVANAHMAYSNALVGGDPQTPVLWAKPGQPLRNHVLMPTGGSRGITYQLDGHLWPLHAYQPEKADPGGYPMYQPGIGSVRFGYNPQAMYIGAQESVLPAAHFSFMLPSAGGSNAVPGDYLFRDYAAYGNASGLWGILRVTNETPPATPPAQ</sequence>
<gene>
    <name evidence="4" type="ORF">BHU25_16030</name>
</gene>
<organism evidence="4 5">
    <name type="scientific">Pseudomonas vranovensis</name>
    <dbReference type="NCBI Taxonomy" id="321661"/>
    <lineage>
        <taxon>Bacteria</taxon>
        <taxon>Pseudomonadati</taxon>
        <taxon>Pseudomonadota</taxon>
        <taxon>Gammaproteobacteria</taxon>
        <taxon>Pseudomonadales</taxon>
        <taxon>Pseudomonadaceae</taxon>
        <taxon>Pseudomonas</taxon>
    </lineage>
</organism>
<dbReference type="InterPro" id="IPR048215">
    <property type="entry name" value="MnxG-like"/>
</dbReference>
<dbReference type="InterPro" id="IPR008972">
    <property type="entry name" value="Cupredoxin"/>
</dbReference>
<keyword evidence="3" id="KW-0732">Signal</keyword>
<dbReference type="STRING" id="1292031.GCA_000425805_02410"/>
<dbReference type="RefSeq" id="WP_123566608.1">
    <property type="nucleotide sequence ID" value="NZ_MOAM01000024.1"/>
</dbReference>
<dbReference type="EMBL" id="MOAM01000024">
    <property type="protein sequence ID" value="ROL70571.1"/>
    <property type="molecule type" value="Genomic_DNA"/>
</dbReference>
<dbReference type="SUPFAM" id="SSF49503">
    <property type="entry name" value="Cupredoxins"/>
    <property type="match status" value="2"/>
</dbReference>
<dbReference type="Proteomes" id="UP000285286">
    <property type="component" value="Unassembled WGS sequence"/>
</dbReference>
<evidence type="ECO:0000313" key="4">
    <source>
        <dbReference type="EMBL" id="ROL70571.1"/>
    </source>
</evidence>